<evidence type="ECO:0000259" key="4">
    <source>
        <dbReference type="PROSITE" id="PS50995"/>
    </source>
</evidence>
<proteinExistence type="predicted"/>
<dbReference type="Pfam" id="PF12802">
    <property type="entry name" value="MarR_2"/>
    <property type="match status" value="1"/>
</dbReference>
<dbReference type="PROSITE" id="PS01117">
    <property type="entry name" value="HTH_MARR_1"/>
    <property type="match status" value="1"/>
</dbReference>
<accession>A0ABY3WBK7</accession>
<protein>
    <submittedName>
        <fullName evidence="5">MarR family winged helix-turn-helix transcriptional regulator</fullName>
    </submittedName>
</protein>
<dbReference type="Proteomes" id="UP000829069">
    <property type="component" value="Chromosome"/>
</dbReference>
<reference evidence="5 6" key="1">
    <citation type="submission" date="2022-03" db="EMBL/GenBank/DDBJ databases">
        <title>Isotopic signatures of nitrous oxide derived from detoxification processes.</title>
        <authorList>
            <person name="Behrendt U."/>
            <person name="Buchen C."/>
            <person name="Well R."/>
            <person name="Ulrich A."/>
            <person name="Rohe L."/>
            <person name="Kolb S."/>
            <person name="Schloter M."/>
            <person name="Horn M.A."/>
            <person name="Augustin J."/>
        </authorList>
    </citation>
    <scope>NUCLEOTIDE SEQUENCE [LARGE SCALE GENOMIC DNA]</scope>
    <source>
        <strain evidence="5 6">S4-C24</strain>
    </source>
</reference>
<name>A0ABY3WBK7_9MICC</name>
<keyword evidence="3" id="KW-0804">Transcription</keyword>
<gene>
    <name evidence="5" type="ORF">MNQ99_17530</name>
</gene>
<evidence type="ECO:0000256" key="3">
    <source>
        <dbReference type="ARBA" id="ARBA00023163"/>
    </source>
</evidence>
<dbReference type="SUPFAM" id="SSF46785">
    <property type="entry name" value="Winged helix' DNA-binding domain"/>
    <property type="match status" value="1"/>
</dbReference>
<dbReference type="EMBL" id="CP093326">
    <property type="protein sequence ID" value="UNK45692.1"/>
    <property type="molecule type" value="Genomic_DNA"/>
</dbReference>
<dbReference type="InterPro" id="IPR039422">
    <property type="entry name" value="MarR/SlyA-like"/>
</dbReference>
<dbReference type="PANTHER" id="PTHR33164:SF43">
    <property type="entry name" value="HTH-TYPE TRANSCRIPTIONAL REPRESSOR YETL"/>
    <property type="match status" value="1"/>
</dbReference>
<keyword evidence="2" id="KW-0238">DNA-binding</keyword>
<dbReference type="PANTHER" id="PTHR33164">
    <property type="entry name" value="TRANSCRIPTIONAL REGULATOR, MARR FAMILY"/>
    <property type="match status" value="1"/>
</dbReference>
<dbReference type="Gene3D" id="1.10.10.10">
    <property type="entry name" value="Winged helix-like DNA-binding domain superfamily/Winged helix DNA-binding domain"/>
    <property type="match status" value="1"/>
</dbReference>
<keyword evidence="1" id="KW-0805">Transcription regulation</keyword>
<organism evidence="5 6">
    <name type="scientific">Arthrobacter sulfonylureivorans</name>
    <dbReference type="NCBI Taxonomy" id="2486855"/>
    <lineage>
        <taxon>Bacteria</taxon>
        <taxon>Bacillati</taxon>
        <taxon>Actinomycetota</taxon>
        <taxon>Actinomycetes</taxon>
        <taxon>Micrococcales</taxon>
        <taxon>Micrococcaceae</taxon>
        <taxon>Arthrobacter</taxon>
    </lineage>
</organism>
<keyword evidence="6" id="KW-1185">Reference proteome</keyword>
<dbReference type="PROSITE" id="PS50995">
    <property type="entry name" value="HTH_MARR_2"/>
    <property type="match status" value="1"/>
</dbReference>
<dbReference type="InterPro" id="IPR036388">
    <property type="entry name" value="WH-like_DNA-bd_sf"/>
</dbReference>
<dbReference type="InterPro" id="IPR000835">
    <property type="entry name" value="HTH_MarR-typ"/>
</dbReference>
<dbReference type="PRINTS" id="PR00598">
    <property type="entry name" value="HTHMARR"/>
</dbReference>
<evidence type="ECO:0000313" key="5">
    <source>
        <dbReference type="EMBL" id="UNK45692.1"/>
    </source>
</evidence>
<evidence type="ECO:0000256" key="2">
    <source>
        <dbReference type="ARBA" id="ARBA00023125"/>
    </source>
</evidence>
<evidence type="ECO:0000313" key="6">
    <source>
        <dbReference type="Proteomes" id="UP000829069"/>
    </source>
</evidence>
<dbReference type="RefSeq" id="WP_241913883.1">
    <property type="nucleotide sequence ID" value="NZ_CP093326.1"/>
</dbReference>
<dbReference type="InterPro" id="IPR023187">
    <property type="entry name" value="Tscrpt_reg_MarR-type_CS"/>
</dbReference>
<evidence type="ECO:0000256" key="1">
    <source>
        <dbReference type="ARBA" id="ARBA00023015"/>
    </source>
</evidence>
<dbReference type="SMART" id="SM00347">
    <property type="entry name" value="HTH_MARR"/>
    <property type="match status" value="1"/>
</dbReference>
<sequence length="158" mass="17358">MIPNVDLDTPSLKPCATVDSPFTSDLTWLMHRAVGVLTGNFDAACRDNGLHDMRDTLVLAVAGDGTPRTQIEIATTLGLDKSTLMSIIDRLEKQGYVVRDADPANRRIRIPRTTDDGQAVLNRALAARDQVVEQTLAGFGEDDVRQLRTLLWKIATTK</sequence>
<dbReference type="InterPro" id="IPR036390">
    <property type="entry name" value="WH_DNA-bd_sf"/>
</dbReference>
<feature type="domain" description="HTH marR-type" evidence="4">
    <location>
        <begin position="23"/>
        <end position="156"/>
    </location>
</feature>